<gene>
    <name evidence="6" type="ORF">NA57DRAFT_77474</name>
</gene>
<feature type="repeat" description="RCC1" evidence="3">
    <location>
        <begin position="1"/>
        <end position="52"/>
    </location>
</feature>
<dbReference type="PANTHER" id="PTHR45982">
    <property type="entry name" value="REGULATOR OF CHROMOSOME CONDENSATION"/>
    <property type="match status" value="1"/>
</dbReference>
<accession>A0A9P4I8Z5</accession>
<organism evidence="6 7">
    <name type="scientific">Rhizodiscina lignyota</name>
    <dbReference type="NCBI Taxonomy" id="1504668"/>
    <lineage>
        <taxon>Eukaryota</taxon>
        <taxon>Fungi</taxon>
        <taxon>Dikarya</taxon>
        <taxon>Ascomycota</taxon>
        <taxon>Pezizomycotina</taxon>
        <taxon>Dothideomycetes</taxon>
        <taxon>Pleosporomycetidae</taxon>
        <taxon>Aulographales</taxon>
        <taxon>Rhizodiscinaceae</taxon>
        <taxon>Rhizodiscina</taxon>
    </lineage>
</organism>
<keyword evidence="7" id="KW-1185">Reference proteome</keyword>
<evidence type="ECO:0000256" key="3">
    <source>
        <dbReference type="PROSITE-ProRule" id="PRU00235"/>
    </source>
</evidence>
<dbReference type="InterPro" id="IPR051553">
    <property type="entry name" value="Ran_GTPase-activating"/>
</dbReference>
<dbReference type="InterPro" id="IPR009091">
    <property type="entry name" value="RCC1/BLIP-II"/>
</dbReference>
<dbReference type="Pfam" id="PF25390">
    <property type="entry name" value="WD40_RLD"/>
    <property type="match status" value="1"/>
</dbReference>
<reference evidence="6" key="1">
    <citation type="journal article" date="2020" name="Stud. Mycol.">
        <title>101 Dothideomycetes genomes: a test case for predicting lifestyles and emergence of pathogens.</title>
        <authorList>
            <person name="Haridas S."/>
            <person name="Albert R."/>
            <person name="Binder M."/>
            <person name="Bloem J."/>
            <person name="Labutti K."/>
            <person name="Salamov A."/>
            <person name="Andreopoulos B."/>
            <person name="Baker S."/>
            <person name="Barry K."/>
            <person name="Bills G."/>
            <person name="Bluhm B."/>
            <person name="Cannon C."/>
            <person name="Castanera R."/>
            <person name="Culley D."/>
            <person name="Daum C."/>
            <person name="Ezra D."/>
            <person name="Gonzalez J."/>
            <person name="Henrissat B."/>
            <person name="Kuo A."/>
            <person name="Liang C."/>
            <person name="Lipzen A."/>
            <person name="Lutzoni F."/>
            <person name="Magnuson J."/>
            <person name="Mondo S."/>
            <person name="Nolan M."/>
            <person name="Ohm R."/>
            <person name="Pangilinan J."/>
            <person name="Park H.-J."/>
            <person name="Ramirez L."/>
            <person name="Alfaro M."/>
            <person name="Sun H."/>
            <person name="Tritt A."/>
            <person name="Yoshinaga Y."/>
            <person name="Zwiers L.-H."/>
            <person name="Turgeon B."/>
            <person name="Goodwin S."/>
            <person name="Spatafora J."/>
            <person name="Crous P."/>
            <person name="Grigoriev I."/>
        </authorList>
    </citation>
    <scope>NUCLEOTIDE SEQUENCE</scope>
    <source>
        <strain evidence="6">CBS 133067</strain>
    </source>
</reference>
<dbReference type="AlphaFoldDB" id="A0A9P4I8Z5"/>
<comment type="caution">
    <text evidence="6">The sequence shown here is derived from an EMBL/GenBank/DDBJ whole genome shotgun (WGS) entry which is preliminary data.</text>
</comment>
<dbReference type="PANTHER" id="PTHR45982:SF1">
    <property type="entry name" value="REGULATOR OF CHROMOSOME CONDENSATION"/>
    <property type="match status" value="1"/>
</dbReference>
<dbReference type="Proteomes" id="UP000799772">
    <property type="component" value="Unassembled WGS sequence"/>
</dbReference>
<feature type="repeat" description="RCC1" evidence="3">
    <location>
        <begin position="111"/>
        <end position="165"/>
    </location>
</feature>
<dbReference type="OrthoDB" id="5370059at2759"/>
<evidence type="ECO:0000256" key="2">
    <source>
        <dbReference type="ARBA" id="ARBA00022737"/>
    </source>
</evidence>
<feature type="domain" description="RCC1-like" evidence="5">
    <location>
        <begin position="2"/>
        <end position="342"/>
    </location>
</feature>
<dbReference type="Gene3D" id="2.130.10.30">
    <property type="entry name" value="Regulator of chromosome condensation 1/beta-lactamase-inhibitor protein II"/>
    <property type="match status" value="2"/>
</dbReference>
<dbReference type="InterPro" id="IPR058923">
    <property type="entry name" value="RCC1-like_dom"/>
</dbReference>
<evidence type="ECO:0000256" key="4">
    <source>
        <dbReference type="SAM" id="MobiDB-lite"/>
    </source>
</evidence>
<evidence type="ECO:0000256" key="1">
    <source>
        <dbReference type="ARBA" id="ARBA00022658"/>
    </source>
</evidence>
<feature type="repeat" description="RCC1" evidence="3">
    <location>
        <begin position="258"/>
        <end position="295"/>
    </location>
</feature>
<keyword evidence="2" id="KW-0677">Repeat</keyword>
<sequence length="349" mass="36843">MIYALGSNGAGQLATGNSEDAHSPTLTSFPRTSDGIQSIVAGGNHTVVLCKSGEAYATGENVDGRCGIPFQSCDDKTNITTFQQSNGIEQNTTWKLCSATWESTTFVSEQNEVYSCGTGNKGELGLGENITSSTTLQLIPNFPPKGLQVIALAASMNHTLAVLSNGEVYGWGNGRKGQLGQPAMIHWTPCKIANIPFEAINAVCGRDFSYIVGPPETGQHLILGADKWSLISQAPKTLPPWMQIGASWGSIFVLLKSGQLLSWGRNDHGQLGPDNLAPLEKIAVGSEHALALTNSGKVLAWGWGEHGNCGEPTESNGDVKGRWNELAVDKRCVAIGAGCATSWLVCADG</sequence>
<dbReference type="EMBL" id="ML978128">
    <property type="protein sequence ID" value="KAF2097220.1"/>
    <property type="molecule type" value="Genomic_DNA"/>
</dbReference>
<evidence type="ECO:0000313" key="7">
    <source>
        <dbReference type="Proteomes" id="UP000799772"/>
    </source>
</evidence>
<dbReference type="InterPro" id="IPR000408">
    <property type="entry name" value="Reg_chr_condens"/>
</dbReference>
<proteinExistence type="predicted"/>
<dbReference type="PRINTS" id="PR00633">
    <property type="entry name" value="RCCNDNSATION"/>
</dbReference>
<name>A0A9P4I8Z5_9PEZI</name>
<feature type="compositionally biased region" description="Polar residues" evidence="4">
    <location>
        <begin position="14"/>
        <end position="29"/>
    </location>
</feature>
<evidence type="ECO:0000259" key="5">
    <source>
        <dbReference type="Pfam" id="PF25390"/>
    </source>
</evidence>
<keyword evidence="1" id="KW-0344">Guanine-nucleotide releasing factor</keyword>
<dbReference type="PROSITE" id="PS50012">
    <property type="entry name" value="RCC1_3"/>
    <property type="match status" value="4"/>
</dbReference>
<evidence type="ECO:0000313" key="6">
    <source>
        <dbReference type="EMBL" id="KAF2097220.1"/>
    </source>
</evidence>
<feature type="region of interest" description="Disordered" evidence="4">
    <location>
        <begin position="1"/>
        <end position="29"/>
    </location>
</feature>
<protein>
    <submittedName>
        <fullName evidence="6">RCC1/BLIP-II</fullName>
    </submittedName>
</protein>
<dbReference type="SUPFAM" id="SSF50985">
    <property type="entry name" value="RCC1/BLIP-II"/>
    <property type="match status" value="1"/>
</dbReference>
<feature type="repeat" description="RCC1" evidence="3">
    <location>
        <begin position="166"/>
        <end position="215"/>
    </location>
</feature>